<evidence type="ECO:0000313" key="3">
    <source>
        <dbReference type="EMBL" id="KAK6985078.1"/>
    </source>
</evidence>
<comment type="caution">
    <text evidence="3">The sequence shown here is derived from an EMBL/GenBank/DDBJ whole genome shotgun (WGS) entry which is preliminary data.</text>
</comment>
<organism evidence="3 4">
    <name type="scientific">Favolaschia claudopus</name>
    <dbReference type="NCBI Taxonomy" id="2862362"/>
    <lineage>
        <taxon>Eukaryota</taxon>
        <taxon>Fungi</taxon>
        <taxon>Dikarya</taxon>
        <taxon>Basidiomycota</taxon>
        <taxon>Agaricomycotina</taxon>
        <taxon>Agaricomycetes</taxon>
        <taxon>Agaricomycetidae</taxon>
        <taxon>Agaricales</taxon>
        <taxon>Marasmiineae</taxon>
        <taxon>Mycenaceae</taxon>
        <taxon>Favolaschia</taxon>
    </lineage>
</organism>
<dbReference type="PROSITE" id="PS51184">
    <property type="entry name" value="JMJC"/>
    <property type="match status" value="1"/>
</dbReference>
<feature type="compositionally biased region" description="Basic residues" evidence="1">
    <location>
        <begin position="1153"/>
        <end position="1163"/>
    </location>
</feature>
<feature type="compositionally biased region" description="Basic and acidic residues" evidence="1">
    <location>
        <begin position="475"/>
        <end position="493"/>
    </location>
</feature>
<dbReference type="EMBL" id="JAWWNJ010000132">
    <property type="protein sequence ID" value="KAK6985078.1"/>
    <property type="molecule type" value="Genomic_DNA"/>
</dbReference>
<evidence type="ECO:0000313" key="4">
    <source>
        <dbReference type="Proteomes" id="UP001362999"/>
    </source>
</evidence>
<name>A0AAV9ZLK3_9AGAR</name>
<reference evidence="3 4" key="1">
    <citation type="journal article" date="2024" name="J Genomics">
        <title>Draft genome sequencing and assembly of Favolaschia claudopus CIRM-BRFM 2984 isolated from oak limbs.</title>
        <authorList>
            <person name="Navarro D."/>
            <person name="Drula E."/>
            <person name="Chaduli D."/>
            <person name="Cazenave R."/>
            <person name="Ahrendt S."/>
            <person name="Wang J."/>
            <person name="Lipzen A."/>
            <person name="Daum C."/>
            <person name="Barry K."/>
            <person name="Grigoriev I.V."/>
            <person name="Favel A."/>
            <person name="Rosso M.N."/>
            <person name="Martin F."/>
        </authorList>
    </citation>
    <scope>NUCLEOTIDE SEQUENCE [LARGE SCALE GENOMIC DNA]</scope>
    <source>
        <strain evidence="3 4">CIRM-BRFM 2984</strain>
    </source>
</reference>
<proteinExistence type="predicted"/>
<protein>
    <recommendedName>
        <fullName evidence="2">JmjC domain-containing protein</fullName>
    </recommendedName>
</protein>
<feature type="compositionally biased region" description="Basic and acidic residues" evidence="1">
    <location>
        <begin position="446"/>
        <end position="467"/>
    </location>
</feature>
<keyword evidence="4" id="KW-1185">Reference proteome</keyword>
<sequence length="1163" mass="130696">MSTYRIPGPWNHEAFSLFRIPGPWNHEIFAQFAQKRIFDALPNVNDLTCKFKEIDVPDEFVSNLIQAILDWSKHALNGIPDEHKQTALRHMKITSTGFGVMNRITSPAIRNGILPVITLDFLLHAVDPLHPASPSPRAFLRPFSSTKHKNVQSSLYFYSFFKPSSALSQEHGLAPNSTQCLGRPRRTRRNITTTDTRRGNDSGRNEEKVSDCLKHVEQQFKARRHRDVQHDSGGFHAESDERGNLLVEQSFITHVFQGKMVMTLDAFVDLALLWVSFRFAWTDLTENSQAHQEDSSITRSEVAAILNDPNVDGICAALAVAAAVSPILLLSTQNYANATYNPSTSVFDASYWFAGGNMSRVQLEQPLGQIERVCWIALLRLSAQTISAAEALKFIFDSKDVQSIIKKKPSEDQLKILEYAGDQPGYEFDEADPDDAYDQEISRLAEEERAREEKEKKEQEAHAEKERRKAAKAQAAKEKAEAKRLREEEERNGAEGLEPPSGKRKLRTLPVKVKPVEVSVPVIRRAKSRATKRPAVLPAAAPVNKNAYIHILDGGLGDIPEHISLAKIKPLNLTASRPMDPEPLVLRLHVPKGVRGCSYERTFKYHMFQKFVPQASDRQMIESMLQSQPTARPLFLEDSARDPNPRLQASEKQSILYEPPPPFSWETLQQFRDPDALCPIQDMGLKGSKGDQCLVAGPLNALLPKEGRPVLNAVHHPLPHQQLPLPPGLSYFCSLAAAMTFLQNHQHLPGVPSPWGDRRWGLCATALARSPTHQDIAATEITILTGAKMVAIGVPRAGEFGTTNYRADPGSRFSFMDWEYVQEDAQIDVYRWEVFVLEPNMVFYMRAGTPHFIISLEDTIAYGLHSINGAQIQPAIFTVLHNLVTEGFHANAEHCAIQWLLVHHTTTWVVRFIQYELLLNKVGRPETPMHYPNIGTPEGLLDIMTLQSYVVLYPALLLEPYKNMPATKSMMGTASSMTAERYQEYDLALYSCVSLQRWIDYHMFVVGTNQAHNQVSGTISFQSLLKESIVNMASCLVCYRAAWINKVRETDAFTTGFSVSTFTQQLRRAMAAYEYRSEQVSGLFPESSSQAVLPEDGYLTTAFDAELNGEKGDSSHTHFMPWDLQSRPMPFSLRAEAGPANSKRLATEDKRLHPSKRLRTLDP</sequence>
<evidence type="ECO:0000259" key="2">
    <source>
        <dbReference type="PROSITE" id="PS51184"/>
    </source>
</evidence>
<dbReference type="AlphaFoldDB" id="A0AAV9ZLK3"/>
<gene>
    <name evidence="3" type="ORF">R3P38DRAFT_2805807</name>
</gene>
<dbReference type="InterPro" id="IPR003347">
    <property type="entry name" value="JmjC_dom"/>
</dbReference>
<accession>A0AAV9ZLK3</accession>
<evidence type="ECO:0000256" key="1">
    <source>
        <dbReference type="SAM" id="MobiDB-lite"/>
    </source>
</evidence>
<dbReference type="Proteomes" id="UP001362999">
    <property type="component" value="Unassembled WGS sequence"/>
</dbReference>
<dbReference type="SUPFAM" id="SSF51197">
    <property type="entry name" value="Clavaminate synthase-like"/>
    <property type="match status" value="1"/>
</dbReference>
<feature type="region of interest" description="Disordered" evidence="1">
    <location>
        <begin position="446"/>
        <end position="507"/>
    </location>
</feature>
<feature type="domain" description="JmjC" evidence="2">
    <location>
        <begin position="714"/>
        <end position="883"/>
    </location>
</feature>
<feature type="region of interest" description="Disordered" evidence="1">
    <location>
        <begin position="1137"/>
        <end position="1163"/>
    </location>
</feature>